<proteinExistence type="predicted"/>
<protein>
    <submittedName>
        <fullName evidence="2">Uncharacterized protein</fullName>
    </submittedName>
</protein>
<dbReference type="AlphaFoldDB" id="J8ZYC4"/>
<feature type="region of interest" description="Disordered" evidence="1">
    <location>
        <begin position="579"/>
        <end position="606"/>
    </location>
</feature>
<evidence type="ECO:0000256" key="1">
    <source>
        <dbReference type="SAM" id="MobiDB-lite"/>
    </source>
</evidence>
<dbReference type="Proteomes" id="UP000003163">
    <property type="component" value="Unassembled WGS sequence"/>
</dbReference>
<reference evidence="2 3" key="1">
    <citation type="submission" date="2011-08" db="EMBL/GenBank/DDBJ databases">
        <authorList>
            <person name="Liu Z.J."/>
            <person name="Shi F.L."/>
            <person name="Lu J.Q."/>
            <person name="Li M."/>
            <person name="Wang Z.L."/>
        </authorList>
    </citation>
    <scope>NUCLEOTIDE SEQUENCE [LARGE SCALE GENOMIC DNA]</scope>
    <source>
        <strain evidence="2 3">USNM 41457</strain>
    </source>
</reference>
<dbReference type="InParanoid" id="J8ZYC4"/>
<comment type="caution">
    <text evidence="2">The sequence shown here is derived from an EMBL/GenBank/DDBJ whole genome shotgun (WGS) entry which is preliminary data.</text>
</comment>
<gene>
    <name evidence="2" type="ORF">EDEG_01150</name>
</gene>
<dbReference type="VEuPathDB" id="MicrosporidiaDB:EDEG_01150"/>
<dbReference type="EMBL" id="AFBI03000015">
    <property type="protein sequence ID" value="EJW04643.1"/>
    <property type="molecule type" value="Genomic_DNA"/>
</dbReference>
<evidence type="ECO:0000313" key="3">
    <source>
        <dbReference type="Proteomes" id="UP000003163"/>
    </source>
</evidence>
<evidence type="ECO:0000313" key="2">
    <source>
        <dbReference type="EMBL" id="EJW04643.1"/>
    </source>
</evidence>
<reference evidence="3" key="2">
    <citation type="submission" date="2015-07" db="EMBL/GenBank/DDBJ databases">
        <title>Contrasting host-pathogen interactions and genome evolution in two generalist and specialist microsporidian pathogens of mosquitoes.</title>
        <authorList>
            <consortium name="The Broad Institute Genomics Platform"/>
            <consortium name="The Broad Institute Genome Sequencing Center for Infectious Disease"/>
            <person name="Cuomo C.A."/>
            <person name="Sanscrainte N.D."/>
            <person name="Goldberg J.M."/>
            <person name="Heiman D."/>
            <person name="Young S."/>
            <person name="Zeng Q."/>
            <person name="Becnel J.J."/>
            <person name="Birren B.W."/>
        </authorList>
    </citation>
    <scope>NUCLEOTIDE SEQUENCE [LARGE SCALE GENOMIC DNA]</scope>
    <source>
        <strain evidence="3">USNM 41457</strain>
    </source>
</reference>
<sequence length="795" mass="93356">MTKLTFPSYLFRNSTQIQLKNLVNHLLQKAKDEKDVDLLLNTLKTIKLHFVFYKDVVDIELNEILYRECADFLAFNYETAIFPFVMPQFDLMSSLKFVFHKKFLPQVIYDISGQKEEVYENAIFNEENESKPENDEFYSIEKNNLLDERVFSKTSSTDELSFLNKKELNDNINMDNAINKINTTENDLVFSSKFENQRILNTKETYNNMYDQQYISNESNSKFAENIGNMANFQFEPSKKSKFDENSRNLSEEYTSSIENEEIIQKYSGKSHCCSSGKSLYKYKEPTFDSKIDITEDDDIICKLDNLETKKIYNHYKFTTLPSEAESLERIAKIYLANENLSSFKSYKIVGGDLTLCTTEFTISLKICGSLLCPFWHVYKTKSSSFDVDPLVLNNAPNIKFVSDFIMFHESCLNARNTIFFFRNKCSFSKIHGDYNDFTISIFNHFKLSGKIVSNRIIFYLNKKKISETSSEVVISIFEDHIRNKIIEIIRKIKINNTKRKEHNSISENSPIREPKKISGIKIKFMNGNHNNLETNKFPGKTLNNLSKNNRETTALVHKNNNQDDELKMVKIHTNHNSFSEHIETNNKQKEQHSSKIYEKPDDHSTQKPDIKFDFNNGIIFNSSKISDLSHIENIFVSSLVKTEFYEFFERNIQFKIIKNFTELEFGTKNILVKRQNHFFVIKLDQIYTDQIDCRLFSGKFVTLQDIEYIQLNINNNYIVTCKNTQKDTVHNESRTSFDLSKFRQFIIDNAHLLLMIFEFKDMKNITLHNKTLTLTKNDKIIKVDYDFTKKFAYK</sequence>
<accession>J8ZYC4</accession>
<name>J8ZYC4_EDHAE</name>
<keyword evidence="3" id="KW-1185">Reference proteome</keyword>
<dbReference type="HOGENOM" id="CLU_353366_0_0_1"/>
<organism evidence="2 3">
    <name type="scientific">Edhazardia aedis (strain USNM 41457)</name>
    <name type="common">Microsporidian parasite</name>
    <dbReference type="NCBI Taxonomy" id="1003232"/>
    <lineage>
        <taxon>Eukaryota</taxon>
        <taxon>Fungi</taxon>
        <taxon>Fungi incertae sedis</taxon>
        <taxon>Microsporidia</taxon>
        <taxon>Edhazardia</taxon>
    </lineage>
</organism>